<reference evidence="17 18" key="1">
    <citation type="journal article" date="2018" name="IMA Fungus">
        <title>IMA Genome-F 10: Nine draft genome sequences of Claviceps purpurea s.lat., including C. arundinis, C. humidiphila, and C. cf. spartinae, pseudomolecules for the pitch canker pathogen Fusarium circinatum, draft genome of Davidsoniella eucalypti, Grosmannia galeiformis, Quambalaria eucalypti, and Teratosphaeria destructans.</title>
        <authorList>
            <person name="Wingfield B.D."/>
            <person name="Liu M."/>
            <person name="Nguyen H.D."/>
            <person name="Lane F.A."/>
            <person name="Morgan S.W."/>
            <person name="De Vos L."/>
            <person name="Wilken P.M."/>
            <person name="Duong T.A."/>
            <person name="Aylward J."/>
            <person name="Coetzee M.P."/>
            <person name="Dadej K."/>
            <person name="De Beer Z.W."/>
            <person name="Findlay W."/>
            <person name="Havenga M."/>
            <person name="Kolarik M."/>
            <person name="Menzies J.G."/>
            <person name="Naidoo K."/>
            <person name="Pochopski O."/>
            <person name="Shoukouhi P."/>
            <person name="Santana Q.C."/>
            <person name="Seifert K.A."/>
            <person name="Soal N."/>
            <person name="Steenkamp E.T."/>
            <person name="Tatham C.T."/>
            <person name="van der Nest M.A."/>
            <person name="Wingfield M.J."/>
        </authorList>
    </citation>
    <scope>NUCLEOTIDE SEQUENCE [LARGE SCALE GENOMIC DNA]</scope>
    <source>
        <strain evidence="17">CMW44962</strain>
    </source>
</reference>
<evidence type="ECO:0000256" key="12">
    <source>
        <dbReference type="ARBA" id="ARBA00070480"/>
    </source>
</evidence>
<evidence type="ECO:0000256" key="13">
    <source>
        <dbReference type="RuleBase" id="RU000508"/>
    </source>
</evidence>
<dbReference type="PRINTS" id="PR00115">
    <property type="entry name" value="F16BPHPHTASE"/>
</dbReference>
<evidence type="ECO:0000256" key="3">
    <source>
        <dbReference type="ARBA" id="ARBA00010941"/>
    </source>
</evidence>
<dbReference type="AlphaFoldDB" id="A0A9W7SJ19"/>
<evidence type="ECO:0000256" key="5">
    <source>
        <dbReference type="ARBA" id="ARBA00013093"/>
    </source>
</evidence>
<comment type="similarity">
    <text evidence="3 13">Belongs to the FBPase class 1 family.</text>
</comment>
<sequence>MSTSNGAGPAGEEKINTEIVTLTRYLNEEQTKHKEATGDFTLLCHALQFSFKSIAYYIRRASLINLGGLAGSSNTTGDDQKKLDVIGNDLFIAAMRSSGRVRVLVSEEEEEAIIFDNNPNARYAVVCDPIDGSSNLDAGVSVGTIFGVFKLGEGATGTKEDLLKSGTELVAAGFTMYGASAQLVMTMKGGPVNGFTMDTSLGEFILTHPNMQMPKKRAIYSCNEGNSKYWDEPVLEWVNSLKQAEKPYSARYIGSMVADAYRTLLYGGIFAYPADKKSPKGKLRILYECAPMALVFENAGGQAVNSKMERMLTIVPEHIHDRSGIFLGSHDEVQKAFVQLSPSPSWANKVVAPYKGLPFHDYIHAPPPRRPRRLTGPIDPAEGSLWHRFQIFSAVEPEQQFHEQEQARFLARLPLDVRMIIYDLVLGGMVFHLHAPDRKSRVVHTICTRPATIGQANHQCHDTPNERSSSTSYEEAIHDRKLLLSLLLTCRRVYSEAIETLYSANTFDFTQNFAAFRFLKLTTPTQRLRSIRHFRMRMRIPHHPCLNHRSKGDWNDLFAFFAGDLSGLQSLLLVLDPNQPMINEIIMSTDEQGAEWVKPMLLMAVAASSRRHCRVEIVTQGTVTDLNKIMLHMAHRHPDVEQDEVLNVAAAAVHARIRKSLQGRG</sequence>
<dbReference type="PIRSF" id="PIRSF500210">
    <property type="entry name" value="FBPtase"/>
    <property type="match status" value="1"/>
</dbReference>
<evidence type="ECO:0000259" key="16">
    <source>
        <dbReference type="Pfam" id="PF24864"/>
    </source>
</evidence>
<dbReference type="PANTHER" id="PTHR11556:SF1">
    <property type="entry name" value="FRUCTOSE-BISPHOSPHATASE"/>
    <property type="match status" value="1"/>
</dbReference>
<evidence type="ECO:0000256" key="8">
    <source>
        <dbReference type="ARBA" id="ARBA00022842"/>
    </source>
</evidence>
<dbReference type="GO" id="GO:0005829">
    <property type="term" value="C:cytosol"/>
    <property type="evidence" value="ECO:0007669"/>
    <property type="project" value="TreeGrafter"/>
</dbReference>
<dbReference type="Gene3D" id="3.40.190.80">
    <property type="match status" value="1"/>
</dbReference>
<dbReference type="InterPro" id="IPR020548">
    <property type="entry name" value="Fructose_bisphosphatase_AS"/>
</dbReference>
<dbReference type="EMBL" id="RIBY02002445">
    <property type="protein sequence ID" value="KAH9812974.1"/>
    <property type="molecule type" value="Genomic_DNA"/>
</dbReference>
<dbReference type="GO" id="GO:0030388">
    <property type="term" value="P:fructose 1,6-bisphosphate metabolic process"/>
    <property type="evidence" value="ECO:0007669"/>
    <property type="project" value="TreeGrafter"/>
</dbReference>
<dbReference type="Pfam" id="PF00316">
    <property type="entry name" value="FBPase"/>
    <property type="match status" value="1"/>
</dbReference>
<evidence type="ECO:0000313" key="18">
    <source>
        <dbReference type="Proteomes" id="UP001138500"/>
    </source>
</evidence>
<comment type="subunit">
    <text evidence="4">Homotetramer.</text>
</comment>
<evidence type="ECO:0000313" key="17">
    <source>
        <dbReference type="EMBL" id="KAH9812974.1"/>
    </source>
</evidence>
<evidence type="ECO:0000259" key="14">
    <source>
        <dbReference type="Pfam" id="PF00316"/>
    </source>
</evidence>
<name>A0A9W7SJ19_9PEZI</name>
<dbReference type="GO" id="GO:0042132">
    <property type="term" value="F:fructose 1,6-bisphosphate 1-phosphatase activity"/>
    <property type="evidence" value="ECO:0007669"/>
    <property type="project" value="UniProtKB-EC"/>
</dbReference>
<dbReference type="CDD" id="cd00354">
    <property type="entry name" value="FBPase"/>
    <property type="match status" value="1"/>
</dbReference>
<dbReference type="HAMAP" id="MF_01855">
    <property type="entry name" value="FBPase_class1"/>
    <property type="match status" value="1"/>
</dbReference>
<dbReference type="Pfam" id="PF24864">
    <property type="entry name" value="DUF7730"/>
    <property type="match status" value="1"/>
</dbReference>
<keyword evidence="7 13" id="KW-0378">Hydrolase</keyword>
<dbReference type="InterPro" id="IPR033391">
    <property type="entry name" value="FBPase_N"/>
</dbReference>
<protein>
    <recommendedName>
        <fullName evidence="12">Fructose-1,6-bisphosphatase</fullName>
        <ecNumber evidence="5">3.1.3.11</ecNumber>
    </recommendedName>
    <alternativeName>
        <fullName evidence="11">D-fructose-1,6-bisphosphate 1-phosphohydrolase</fullName>
    </alternativeName>
</protein>
<dbReference type="GO" id="GO:0006094">
    <property type="term" value="P:gluconeogenesis"/>
    <property type="evidence" value="ECO:0007669"/>
    <property type="project" value="TreeGrafter"/>
</dbReference>
<dbReference type="InterPro" id="IPR044015">
    <property type="entry name" value="FBPase_C_dom"/>
</dbReference>
<dbReference type="PANTHER" id="PTHR11556">
    <property type="entry name" value="FRUCTOSE-1,6-BISPHOSPHATASE-RELATED"/>
    <property type="match status" value="1"/>
</dbReference>
<gene>
    <name evidence="17" type="ORF">Tdes44962_MAKER05741</name>
</gene>
<dbReference type="OrthoDB" id="10256725at2759"/>
<keyword evidence="8" id="KW-0460">Magnesium</keyword>
<evidence type="ECO:0000256" key="2">
    <source>
        <dbReference type="ARBA" id="ARBA00001946"/>
    </source>
</evidence>
<keyword evidence="9 13" id="KW-0119">Carbohydrate metabolism</keyword>
<evidence type="ECO:0000256" key="1">
    <source>
        <dbReference type="ARBA" id="ARBA00001273"/>
    </source>
</evidence>
<evidence type="ECO:0000256" key="6">
    <source>
        <dbReference type="ARBA" id="ARBA00022723"/>
    </source>
</evidence>
<dbReference type="GO" id="GO:0006002">
    <property type="term" value="P:fructose 6-phosphate metabolic process"/>
    <property type="evidence" value="ECO:0007669"/>
    <property type="project" value="TreeGrafter"/>
</dbReference>
<dbReference type="Pfam" id="PF18913">
    <property type="entry name" value="FBPase_C"/>
    <property type="match status" value="1"/>
</dbReference>
<feature type="domain" description="Fructose-1-6-bisphosphatase class 1 C-terminal" evidence="15">
    <location>
        <begin position="213"/>
        <end position="336"/>
    </location>
</feature>
<evidence type="ECO:0000256" key="7">
    <source>
        <dbReference type="ARBA" id="ARBA00022801"/>
    </source>
</evidence>
<comment type="pathway">
    <text evidence="10">Carbohydrate biosynthesis.</text>
</comment>
<dbReference type="Proteomes" id="UP001138500">
    <property type="component" value="Unassembled WGS sequence"/>
</dbReference>
<dbReference type="GO" id="GO:0046872">
    <property type="term" value="F:metal ion binding"/>
    <property type="evidence" value="ECO:0007669"/>
    <property type="project" value="UniProtKB-KW"/>
</dbReference>
<keyword evidence="6" id="KW-0479">Metal-binding</keyword>
<dbReference type="GO" id="GO:0005986">
    <property type="term" value="P:sucrose biosynthetic process"/>
    <property type="evidence" value="ECO:0007669"/>
    <property type="project" value="TreeGrafter"/>
</dbReference>
<comment type="catalytic activity">
    <reaction evidence="1">
        <text>beta-D-fructose 1,6-bisphosphate + H2O = beta-D-fructose 6-phosphate + phosphate</text>
        <dbReference type="Rhea" id="RHEA:11064"/>
        <dbReference type="ChEBI" id="CHEBI:15377"/>
        <dbReference type="ChEBI" id="CHEBI:32966"/>
        <dbReference type="ChEBI" id="CHEBI:43474"/>
        <dbReference type="ChEBI" id="CHEBI:57634"/>
        <dbReference type="EC" id="3.1.3.11"/>
    </reaction>
</comment>
<comment type="cofactor">
    <cofactor evidence="2">
        <name>Mg(2+)</name>
        <dbReference type="ChEBI" id="CHEBI:18420"/>
    </cofactor>
</comment>
<evidence type="ECO:0000256" key="10">
    <source>
        <dbReference type="ARBA" id="ARBA00024331"/>
    </source>
</evidence>
<evidence type="ECO:0000259" key="15">
    <source>
        <dbReference type="Pfam" id="PF18913"/>
    </source>
</evidence>
<accession>A0A9W7SJ19</accession>
<dbReference type="InterPro" id="IPR028343">
    <property type="entry name" value="FBPtase"/>
</dbReference>
<organism evidence="17 18">
    <name type="scientific">Teratosphaeria destructans</name>
    <dbReference type="NCBI Taxonomy" id="418781"/>
    <lineage>
        <taxon>Eukaryota</taxon>
        <taxon>Fungi</taxon>
        <taxon>Dikarya</taxon>
        <taxon>Ascomycota</taxon>
        <taxon>Pezizomycotina</taxon>
        <taxon>Dothideomycetes</taxon>
        <taxon>Dothideomycetidae</taxon>
        <taxon>Mycosphaerellales</taxon>
        <taxon>Teratosphaeriaceae</taxon>
        <taxon>Teratosphaeria</taxon>
    </lineage>
</organism>
<dbReference type="GO" id="GO:0006000">
    <property type="term" value="P:fructose metabolic process"/>
    <property type="evidence" value="ECO:0007669"/>
    <property type="project" value="TreeGrafter"/>
</dbReference>
<comment type="caution">
    <text evidence="17">The sequence shown here is derived from an EMBL/GenBank/DDBJ whole genome shotgun (WGS) entry which is preliminary data.</text>
</comment>
<dbReference type="EC" id="3.1.3.11" evidence="5"/>
<dbReference type="PIRSF" id="PIRSF000904">
    <property type="entry name" value="FBPtase_SBPase"/>
    <property type="match status" value="1"/>
</dbReference>
<dbReference type="SUPFAM" id="SSF56655">
    <property type="entry name" value="Carbohydrate phosphatase"/>
    <property type="match status" value="1"/>
</dbReference>
<dbReference type="FunFam" id="3.40.190.80:FF:000001">
    <property type="entry name" value="Fructose-1,6-bisphosphatase class 1"/>
    <property type="match status" value="1"/>
</dbReference>
<dbReference type="InterPro" id="IPR056632">
    <property type="entry name" value="DUF7730"/>
</dbReference>
<evidence type="ECO:0000256" key="11">
    <source>
        <dbReference type="ARBA" id="ARBA00032973"/>
    </source>
</evidence>
<dbReference type="PROSITE" id="PS00124">
    <property type="entry name" value="FBPASE"/>
    <property type="match status" value="1"/>
</dbReference>
<feature type="domain" description="DUF7730" evidence="16">
    <location>
        <begin position="402"/>
        <end position="576"/>
    </location>
</feature>
<proteinExistence type="inferred from homology"/>
<evidence type="ECO:0000256" key="4">
    <source>
        <dbReference type="ARBA" id="ARBA00011881"/>
    </source>
</evidence>
<evidence type="ECO:0000256" key="9">
    <source>
        <dbReference type="ARBA" id="ARBA00023277"/>
    </source>
</evidence>
<feature type="domain" description="Fructose-1-6-bisphosphatase class I N-terminal" evidence="14">
    <location>
        <begin position="21"/>
        <end position="209"/>
    </location>
</feature>
<dbReference type="InterPro" id="IPR000146">
    <property type="entry name" value="FBPase_class-1"/>
</dbReference>
<keyword evidence="18" id="KW-1185">Reference proteome</keyword>
<dbReference type="FunFam" id="3.30.540.10:FF:000009">
    <property type="entry name" value="Fructose-1,6-bisphosphatase"/>
    <property type="match status" value="1"/>
</dbReference>
<reference evidence="17 18" key="2">
    <citation type="journal article" date="2021" name="Curr. Genet.">
        <title>Genetic response to nitrogen starvation in the aggressive Eucalyptus foliar pathogen Teratosphaeria destructans.</title>
        <authorList>
            <person name="Havenga M."/>
            <person name="Wingfield B.D."/>
            <person name="Wingfield M.J."/>
            <person name="Dreyer L.L."/>
            <person name="Roets F."/>
            <person name="Aylward J."/>
        </authorList>
    </citation>
    <scope>NUCLEOTIDE SEQUENCE [LARGE SCALE GENOMIC DNA]</scope>
    <source>
        <strain evidence="17">CMW44962</strain>
    </source>
</reference>
<dbReference type="Gene3D" id="3.30.540.10">
    <property type="entry name" value="Fructose-1,6-Bisphosphatase, subunit A, domain 1"/>
    <property type="match status" value="1"/>
</dbReference>